<protein>
    <submittedName>
        <fullName evidence="1">Uncharacterized protein</fullName>
    </submittedName>
</protein>
<evidence type="ECO:0000313" key="2">
    <source>
        <dbReference type="Proteomes" id="UP001623348"/>
    </source>
</evidence>
<dbReference type="EMBL" id="BAAFJT010000002">
    <property type="protein sequence ID" value="GAB0184821.1"/>
    <property type="molecule type" value="Genomic_DNA"/>
</dbReference>
<name>A0ABC9WHV3_GRUJA</name>
<sequence>MRLGRLSHRIKLGNMDISPDSDYNSIPQSERRVGQDGIQILNLNDLCTSEIRLLGTSPSITASDFVISL</sequence>
<keyword evidence="2" id="KW-1185">Reference proteome</keyword>
<dbReference type="Proteomes" id="UP001623348">
    <property type="component" value="Unassembled WGS sequence"/>
</dbReference>
<comment type="caution">
    <text evidence="1">The sequence shown here is derived from an EMBL/GenBank/DDBJ whole genome shotgun (WGS) entry which is preliminary data.</text>
</comment>
<dbReference type="AlphaFoldDB" id="A0ABC9WHV3"/>
<reference evidence="1 2" key="1">
    <citation type="submission" date="2024-06" db="EMBL/GenBank/DDBJ databases">
        <title>The draft genome of Grus japonensis, version 3.</title>
        <authorList>
            <person name="Nabeshima K."/>
            <person name="Suzuki S."/>
            <person name="Onuma M."/>
        </authorList>
    </citation>
    <scope>NUCLEOTIDE SEQUENCE [LARGE SCALE GENOMIC DNA]</scope>
    <source>
        <strain evidence="1 2">451A</strain>
    </source>
</reference>
<evidence type="ECO:0000313" key="1">
    <source>
        <dbReference type="EMBL" id="GAB0184821.1"/>
    </source>
</evidence>
<accession>A0ABC9WHV3</accession>
<organism evidence="1 2">
    <name type="scientific">Grus japonensis</name>
    <name type="common">Japanese crane</name>
    <name type="synonym">Red-crowned crane</name>
    <dbReference type="NCBI Taxonomy" id="30415"/>
    <lineage>
        <taxon>Eukaryota</taxon>
        <taxon>Metazoa</taxon>
        <taxon>Chordata</taxon>
        <taxon>Craniata</taxon>
        <taxon>Vertebrata</taxon>
        <taxon>Euteleostomi</taxon>
        <taxon>Archelosauria</taxon>
        <taxon>Archosauria</taxon>
        <taxon>Dinosauria</taxon>
        <taxon>Saurischia</taxon>
        <taxon>Theropoda</taxon>
        <taxon>Coelurosauria</taxon>
        <taxon>Aves</taxon>
        <taxon>Neognathae</taxon>
        <taxon>Neoaves</taxon>
        <taxon>Gruiformes</taxon>
        <taxon>Gruidae</taxon>
        <taxon>Grus</taxon>
    </lineage>
</organism>
<gene>
    <name evidence="1" type="ORF">GRJ2_000947400</name>
</gene>
<proteinExistence type="predicted"/>